<keyword evidence="3 11" id="KW-0812">Transmembrane</keyword>
<reference evidence="13" key="2">
    <citation type="submission" date="2025-08" db="UniProtKB">
        <authorList>
            <consortium name="Ensembl"/>
        </authorList>
    </citation>
    <scope>IDENTIFICATION</scope>
</reference>
<dbReference type="GO" id="GO:0019722">
    <property type="term" value="P:calcium-mediated signaling"/>
    <property type="evidence" value="ECO:0007669"/>
    <property type="project" value="TreeGrafter"/>
</dbReference>
<sequence length="346" mass="39065">MALYHSFPVNITNTTINEDLVNTSNQCPETGTDQMIYTVVPVYIIIISVLGIVLNILVLLVFWLHKNPCTVPEIYLSNLAAADLLLMCFLPFWAVTIANKYNWFFGLHMCRMVNLCIVMNANRSIYFLVLVSIDRFLALVHPLSHASMRSRKCAKLGCVLVWCFGLILGIPTLICRKVKDDPGSNSSGCSFGCSETVIYTNEVVLTVLGFIIPVAIISYCTIKIIQALKNRPVEGVKIQKMEHRATFLVLVVLGAFLTCWGPFHIMRMIEIFLRTGIIPGNSNCEAVRVFDIFMHTFNYFAYFNSVLNPILYVIVAKDFRKKMCEVFKRCTKVRTSVLSVTTRLTG</sequence>
<feature type="transmembrane region" description="Helical" evidence="11">
    <location>
        <begin position="203"/>
        <end position="225"/>
    </location>
</feature>
<evidence type="ECO:0000256" key="6">
    <source>
        <dbReference type="ARBA" id="ARBA00023136"/>
    </source>
</evidence>
<gene>
    <name evidence="13" type="primary">LOC115414258</name>
</gene>
<keyword evidence="9" id="KW-0325">Glycoprotein</keyword>
<dbReference type="PRINTS" id="PR00237">
    <property type="entry name" value="GPCRRHODOPSN"/>
</dbReference>
<dbReference type="Pfam" id="PF00001">
    <property type="entry name" value="7tm_1"/>
    <property type="match status" value="1"/>
</dbReference>
<dbReference type="AlphaFoldDB" id="A0A673C990"/>
<dbReference type="SUPFAM" id="SSF81321">
    <property type="entry name" value="Family A G protein-coupled receptor-like"/>
    <property type="match status" value="1"/>
</dbReference>
<dbReference type="Ensembl" id="ENSSORT00005051027.1">
    <property type="protein sequence ID" value="ENSSORP00005049824.1"/>
    <property type="gene ID" value="ENSSORG00005022607.1"/>
</dbReference>
<dbReference type="PANTHER" id="PTHR10489:SF957">
    <property type="entry name" value="B2 BRADYKININ RECEPTOR"/>
    <property type="match status" value="1"/>
</dbReference>
<dbReference type="GO" id="GO:0006955">
    <property type="term" value="P:immune response"/>
    <property type="evidence" value="ECO:0007669"/>
    <property type="project" value="TreeGrafter"/>
</dbReference>
<feature type="transmembrane region" description="Helical" evidence="11">
    <location>
        <begin position="245"/>
        <end position="263"/>
    </location>
</feature>
<accession>A0A673C990</accession>
<proteinExistence type="predicted"/>
<dbReference type="InParanoid" id="A0A673C990"/>
<protein>
    <submittedName>
        <fullName evidence="13">B2 bradykinin receptor-like</fullName>
    </submittedName>
</protein>
<evidence type="ECO:0000256" key="1">
    <source>
        <dbReference type="ARBA" id="ARBA00004651"/>
    </source>
</evidence>
<dbReference type="GO" id="GO:0007204">
    <property type="term" value="P:positive regulation of cytosolic calcium ion concentration"/>
    <property type="evidence" value="ECO:0007669"/>
    <property type="project" value="TreeGrafter"/>
</dbReference>
<dbReference type="GO" id="GO:0016493">
    <property type="term" value="F:C-C chemokine receptor activity"/>
    <property type="evidence" value="ECO:0007669"/>
    <property type="project" value="TreeGrafter"/>
</dbReference>
<organism evidence="13 14">
    <name type="scientific">Sphaeramia orbicularis</name>
    <name type="common">orbiculate cardinalfish</name>
    <dbReference type="NCBI Taxonomy" id="375764"/>
    <lineage>
        <taxon>Eukaryota</taxon>
        <taxon>Metazoa</taxon>
        <taxon>Chordata</taxon>
        <taxon>Craniata</taxon>
        <taxon>Vertebrata</taxon>
        <taxon>Euteleostomi</taxon>
        <taxon>Actinopterygii</taxon>
        <taxon>Neopterygii</taxon>
        <taxon>Teleostei</taxon>
        <taxon>Neoteleostei</taxon>
        <taxon>Acanthomorphata</taxon>
        <taxon>Gobiaria</taxon>
        <taxon>Kurtiformes</taxon>
        <taxon>Apogonoidei</taxon>
        <taxon>Apogonidae</taxon>
        <taxon>Apogoninae</taxon>
        <taxon>Sphaeramia</taxon>
    </lineage>
</organism>
<feature type="domain" description="G-protein coupled receptors family 1 profile" evidence="12">
    <location>
        <begin position="54"/>
        <end position="312"/>
    </location>
</feature>
<reference evidence="13" key="3">
    <citation type="submission" date="2025-09" db="UniProtKB">
        <authorList>
            <consortium name="Ensembl"/>
        </authorList>
    </citation>
    <scope>IDENTIFICATION</scope>
</reference>
<keyword evidence="10" id="KW-0807">Transducer</keyword>
<dbReference type="GeneID" id="115414258"/>
<dbReference type="InterPro" id="IPR050119">
    <property type="entry name" value="CCR1-9-like"/>
</dbReference>
<keyword evidence="7" id="KW-1015">Disulfide bond</keyword>
<keyword evidence="2" id="KW-1003">Cell membrane</keyword>
<dbReference type="InterPro" id="IPR017452">
    <property type="entry name" value="GPCR_Rhodpsn_7TM"/>
</dbReference>
<evidence type="ECO:0000256" key="5">
    <source>
        <dbReference type="ARBA" id="ARBA00023040"/>
    </source>
</evidence>
<dbReference type="PRINTS" id="PR00425">
    <property type="entry name" value="BRADYKININR"/>
</dbReference>
<keyword evidence="4 11" id="KW-1133">Transmembrane helix</keyword>
<feature type="transmembrane region" description="Helical" evidence="11">
    <location>
        <begin position="156"/>
        <end position="174"/>
    </location>
</feature>
<evidence type="ECO:0000256" key="11">
    <source>
        <dbReference type="SAM" id="Phobius"/>
    </source>
</evidence>
<dbReference type="RefSeq" id="XP_029983391.1">
    <property type="nucleotide sequence ID" value="XM_030127531.1"/>
</dbReference>
<keyword evidence="14" id="KW-1185">Reference proteome</keyword>
<evidence type="ECO:0000256" key="3">
    <source>
        <dbReference type="ARBA" id="ARBA00022692"/>
    </source>
</evidence>
<dbReference type="GO" id="GO:0019957">
    <property type="term" value="F:C-C chemokine binding"/>
    <property type="evidence" value="ECO:0007669"/>
    <property type="project" value="TreeGrafter"/>
</dbReference>
<dbReference type="PROSITE" id="PS50262">
    <property type="entry name" value="G_PROTEIN_RECEP_F1_2"/>
    <property type="match status" value="1"/>
</dbReference>
<dbReference type="GO" id="GO:0004947">
    <property type="term" value="F:bradykinin receptor activity"/>
    <property type="evidence" value="ECO:0007669"/>
    <property type="project" value="InterPro"/>
</dbReference>
<evidence type="ECO:0000313" key="14">
    <source>
        <dbReference type="Proteomes" id="UP000472271"/>
    </source>
</evidence>
<evidence type="ECO:0000256" key="2">
    <source>
        <dbReference type="ARBA" id="ARBA00022475"/>
    </source>
</evidence>
<evidence type="ECO:0000256" key="10">
    <source>
        <dbReference type="ARBA" id="ARBA00023224"/>
    </source>
</evidence>
<dbReference type="Gene3D" id="1.20.1070.10">
    <property type="entry name" value="Rhodopsin 7-helix transmembrane proteins"/>
    <property type="match status" value="1"/>
</dbReference>
<dbReference type="Proteomes" id="UP000472271">
    <property type="component" value="Chromosome 22"/>
</dbReference>
<dbReference type="OrthoDB" id="6076970at2759"/>
<dbReference type="InterPro" id="IPR000496">
    <property type="entry name" value="Brdyknn_rcpt"/>
</dbReference>
<feature type="transmembrane region" description="Helical" evidence="11">
    <location>
        <begin position="75"/>
        <end position="95"/>
    </location>
</feature>
<dbReference type="PANTHER" id="PTHR10489">
    <property type="entry name" value="CELL ADHESION MOLECULE"/>
    <property type="match status" value="1"/>
</dbReference>
<feature type="transmembrane region" description="Helical" evidence="11">
    <location>
        <begin position="42"/>
        <end position="63"/>
    </location>
</feature>
<evidence type="ECO:0000256" key="9">
    <source>
        <dbReference type="ARBA" id="ARBA00023180"/>
    </source>
</evidence>
<keyword evidence="5" id="KW-0297">G-protein coupled receptor</keyword>
<comment type="subcellular location">
    <subcellularLocation>
        <location evidence="1">Cell membrane</location>
        <topology evidence="1">Multi-pass membrane protein</topology>
    </subcellularLocation>
</comment>
<name>A0A673C990_9TELE</name>
<evidence type="ECO:0000313" key="13">
    <source>
        <dbReference type="Ensembl" id="ENSSORP00005049824.1"/>
    </source>
</evidence>
<dbReference type="GO" id="GO:0009897">
    <property type="term" value="C:external side of plasma membrane"/>
    <property type="evidence" value="ECO:0007669"/>
    <property type="project" value="TreeGrafter"/>
</dbReference>
<keyword evidence="8" id="KW-0675">Receptor</keyword>
<reference evidence="13" key="1">
    <citation type="submission" date="2019-06" db="EMBL/GenBank/DDBJ databases">
        <authorList>
            <consortium name="Wellcome Sanger Institute Data Sharing"/>
        </authorList>
    </citation>
    <scope>NUCLEOTIDE SEQUENCE [LARGE SCALE GENOMIC DNA]</scope>
</reference>
<keyword evidence="6 11" id="KW-0472">Membrane</keyword>
<evidence type="ECO:0000256" key="7">
    <source>
        <dbReference type="ARBA" id="ARBA00023157"/>
    </source>
</evidence>
<dbReference type="GO" id="GO:0060326">
    <property type="term" value="P:cell chemotaxis"/>
    <property type="evidence" value="ECO:0007669"/>
    <property type="project" value="TreeGrafter"/>
</dbReference>
<evidence type="ECO:0000259" key="12">
    <source>
        <dbReference type="PROSITE" id="PS50262"/>
    </source>
</evidence>
<feature type="transmembrane region" description="Helical" evidence="11">
    <location>
        <begin position="299"/>
        <end position="319"/>
    </location>
</feature>
<dbReference type="InterPro" id="IPR000276">
    <property type="entry name" value="GPCR_Rhodpsn"/>
</dbReference>
<evidence type="ECO:0000256" key="4">
    <source>
        <dbReference type="ARBA" id="ARBA00022989"/>
    </source>
</evidence>
<evidence type="ECO:0000256" key="8">
    <source>
        <dbReference type="ARBA" id="ARBA00023170"/>
    </source>
</evidence>